<dbReference type="KEGG" id="amaq:GO499_12670"/>
<evidence type="ECO:0000256" key="1">
    <source>
        <dbReference type="SAM" id="SignalP"/>
    </source>
</evidence>
<proteinExistence type="predicted"/>
<protein>
    <submittedName>
        <fullName evidence="2">Uncharacterized protein</fullName>
    </submittedName>
</protein>
<name>A0A6P1T2L1_9RHOB</name>
<gene>
    <name evidence="2" type="ORF">GO499_12670</name>
</gene>
<dbReference type="EMBL" id="CP046620">
    <property type="protein sequence ID" value="QHQ35961.1"/>
    <property type="molecule type" value="Genomic_DNA"/>
</dbReference>
<reference evidence="2 3" key="1">
    <citation type="submission" date="2019-12" db="EMBL/GenBank/DDBJ databases">
        <title>Complete genome sequence of Algicella marina strain 9Alg 56(T) isolated from the red alga Tichocarpus crinitus.</title>
        <authorList>
            <person name="Kim S.-G."/>
            <person name="Nedashkovskaya O.I."/>
        </authorList>
    </citation>
    <scope>NUCLEOTIDE SEQUENCE [LARGE SCALE GENOMIC DNA]</scope>
    <source>
        <strain evidence="2 3">9Alg 56</strain>
    </source>
</reference>
<feature type="signal peptide" evidence="1">
    <location>
        <begin position="1"/>
        <end position="25"/>
    </location>
</feature>
<evidence type="ECO:0000313" key="3">
    <source>
        <dbReference type="Proteomes" id="UP000464495"/>
    </source>
</evidence>
<organism evidence="2 3">
    <name type="scientific">Algicella marina</name>
    <dbReference type="NCBI Taxonomy" id="2683284"/>
    <lineage>
        <taxon>Bacteria</taxon>
        <taxon>Pseudomonadati</taxon>
        <taxon>Pseudomonadota</taxon>
        <taxon>Alphaproteobacteria</taxon>
        <taxon>Rhodobacterales</taxon>
        <taxon>Paracoccaceae</taxon>
        <taxon>Algicella</taxon>
    </lineage>
</organism>
<feature type="chain" id="PRO_5027120533" evidence="1">
    <location>
        <begin position="26"/>
        <end position="54"/>
    </location>
</feature>
<keyword evidence="3" id="KW-1185">Reference proteome</keyword>
<sequence>MLSFIQTHSRTAAAFASLILLAACATGPEISRDGPAPAATSLHPAIEMTRGVGI</sequence>
<dbReference type="AlphaFoldDB" id="A0A6P1T2L1"/>
<dbReference type="RefSeq" id="WP_161862518.1">
    <property type="nucleotide sequence ID" value="NZ_CP046620.1"/>
</dbReference>
<dbReference type="Proteomes" id="UP000464495">
    <property type="component" value="Chromosome"/>
</dbReference>
<evidence type="ECO:0000313" key="2">
    <source>
        <dbReference type="EMBL" id="QHQ35961.1"/>
    </source>
</evidence>
<keyword evidence="1" id="KW-0732">Signal</keyword>
<accession>A0A6P1T2L1</accession>